<evidence type="ECO:0000313" key="5">
    <source>
        <dbReference type="EMBL" id="NOU97341.1"/>
    </source>
</evidence>
<dbReference type="SUPFAM" id="SSF53448">
    <property type="entry name" value="Nucleotide-diphospho-sugar transferases"/>
    <property type="match status" value="1"/>
</dbReference>
<dbReference type="InterPro" id="IPR001173">
    <property type="entry name" value="Glyco_trans_2-like"/>
</dbReference>
<keyword evidence="3" id="KW-0808">Transferase</keyword>
<dbReference type="InterPro" id="IPR029044">
    <property type="entry name" value="Nucleotide-diphossugar_trans"/>
</dbReference>
<name>A0A972K317_9BACL</name>
<proteinExistence type="inferred from homology"/>
<dbReference type="GO" id="GO:0016757">
    <property type="term" value="F:glycosyltransferase activity"/>
    <property type="evidence" value="ECO:0007669"/>
    <property type="project" value="UniProtKB-KW"/>
</dbReference>
<evidence type="ECO:0000259" key="4">
    <source>
        <dbReference type="Pfam" id="PF00535"/>
    </source>
</evidence>
<comment type="caution">
    <text evidence="5">The sequence shown here is derived from an EMBL/GenBank/DDBJ whole genome shotgun (WGS) entry which is preliminary data.</text>
</comment>
<dbReference type="Pfam" id="PF00535">
    <property type="entry name" value="Glycos_transf_2"/>
    <property type="match status" value="1"/>
</dbReference>
<dbReference type="Proteomes" id="UP000641588">
    <property type="component" value="Unassembled WGS sequence"/>
</dbReference>
<evidence type="ECO:0000256" key="3">
    <source>
        <dbReference type="ARBA" id="ARBA00022679"/>
    </source>
</evidence>
<comment type="similarity">
    <text evidence="1">Belongs to the glycosyltransferase 2 family.</text>
</comment>
<dbReference type="PANTHER" id="PTHR22916">
    <property type="entry name" value="GLYCOSYLTRANSFERASE"/>
    <property type="match status" value="1"/>
</dbReference>
<evidence type="ECO:0000256" key="2">
    <source>
        <dbReference type="ARBA" id="ARBA00022676"/>
    </source>
</evidence>
<gene>
    <name evidence="5" type="ORF">GC093_29535</name>
</gene>
<accession>A0A972K317</accession>
<reference evidence="5" key="1">
    <citation type="submission" date="2019-10" db="EMBL/GenBank/DDBJ databases">
        <title>Description of Paenibacillus glebae sp. nov.</title>
        <authorList>
            <person name="Carlier A."/>
            <person name="Qi S."/>
        </authorList>
    </citation>
    <scope>NUCLEOTIDE SEQUENCE</scope>
    <source>
        <strain evidence="5">LMG 31456</strain>
    </source>
</reference>
<keyword evidence="6" id="KW-1185">Reference proteome</keyword>
<dbReference type="PANTHER" id="PTHR22916:SF51">
    <property type="entry name" value="GLYCOSYLTRANSFERASE EPSH-RELATED"/>
    <property type="match status" value="1"/>
</dbReference>
<dbReference type="EMBL" id="WHOD01000109">
    <property type="protein sequence ID" value="NOU97341.1"/>
    <property type="molecule type" value="Genomic_DNA"/>
</dbReference>
<protein>
    <submittedName>
        <fullName evidence="5">Glycosyltransferase</fullName>
    </submittedName>
</protein>
<evidence type="ECO:0000256" key="1">
    <source>
        <dbReference type="ARBA" id="ARBA00006739"/>
    </source>
</evidence>
<dbReference type="AlphaFoldDB" id="A0A972K317"/>
<dbReference type="RefSeq" id="WP_171655575.1">
    <property type="nucleotide sequence ID" value="NZ_WHOD01000109.1"/>
</dbReference>
<keyword evidence="2" id="KW-0328">Glycosyltransferase</keyword>
<sequence length="343" mass="39933">MYKVSVIIPVYNANTYIAECIESLLCQTLQECEFIFINDGSIDNSRQIIESYMNSSTRIKLINQENQGVSMARNKGLQLAAGEYIGFVDADDCIKPDMYETLYHAAKLDDCDVVISNFESELEGHKVINHYPFPTDTVLSRGFIEEEILPYFIKTDNLNTVWNKVYKNEIIRSNKVSFPDKVALGEDGMFNVRFFSYAVHMKYIEYSGYYYREVAGSATRNLKENDYFKRALEVFNLELPELHTSNLDKTKIKQLKSAKLIQNVMSYIHIYFTPSAELSFHQRYTYVKNMISNKYVREALAAYYSEGYRNSGRYEKFITDMIRSKSTVGLYCVTTYSRLRNKY</sequence>
<feature type="domain" description="Glycosyltransferase 2-like" evidence="4">
    <location>
        <begin position="5"/>
        <end position="131"/>
    </location>
</feature>
<dbReference type="Gene3D" id="3.90.550.10">
    <property type="entry name" value="Spore Coat Polysaccharide Biosynthesis Protein SpsA, Chain A"/>
    <property type="match status" value="1"/>
</dbReference>
<evidence type="ECO:0000313" key="6">
    <source>
        <dbReference type="Proteomes" id="UP000641588"/>
    </source>
</evidence>
<organism evidence="5 6">
    <name type="scientific">Paenibacillus foliorum</name>
    <dbReference type="NCBI Taxonomy" id="2654974"/>
    <lineage>
        <taxon>Bacteria</taxon>
        <taxon>Bacillati</taxon>
        <taxon>Bacillota</taxon>
        <taxon>Bacilli</taxon>
        <taxon>Bacillales</taxon>
        <taxon>Paenibacillaceae</taxon>
        <taxon>Paenibacillus</taxon>
    </lineage>
</organism>
<dbReference type="CDD" id="cd00761">
    <property type="entry name" value="Glyco_tranf_GTA_type"/>
    <property type="match status" value="1"/>
</dbReference>